<evidence type="ECO:0000313" key="2">
    <source>
        <dbReference type="EMBL" id="MDY0407482.1"/>
    </source>
</evidence>
<protein>
    <recommendedName>
        <fullName evidence="4">DUF3139 domain-containing protein</fullName>
    </recommendedName>
</protein>
<organism evidence="2 3">
    <name type="scientific">Paracerasibacillus soli</name>
    <dbReference type="NCBI Taxonomy" id="480284"/>
    <lineage>
        <taxon>Bacteria</taxon>
        <taxon>Bacillati</taxon>
        <taxon>Bacillota</taxon>
        <taxon>Bacilli</taxon>
        <taxon>Bacillales</taxon>
        <taxon>Bacillaceae</taxon>
        <taxon>Paracerasibacillus</taxon>
    </lineage>
</organism>
<keyword evidence="1" id="KW-0472">Membrane</keyword>
<dbReference type="EMBL" id="JAWDIQ010000001">
    <property type="protein sequence ID" value="MDY0407482.1"/>
    <property type="molecule type" value="Genomic_DNA"/>
</dbReference>
<accession>A0ABU5CM87</accession>
<keyword evidence="1" id="KW-0812">Transmembrane</keyword>
<keyword evidence="3" id="KW-1185">Reference proteome</keyword>
<proteinExistence type="predicted"/>
<reference evidence="2 3" key="1">
    <citation type="submission" date="2023-10" db="EMBL/GenBank/DDBJ databases">
        <title>Virgibacillus soli CC-YMP-6 genome.</title>
        <authorList>
            <person name="Miliotis G."/>
            <person name="Sengupta P."/>
            <person name="Hameed A."/>
            <person name="Chuvochina M."/>
            <person name="Mcdonagh F."/>
            <person name="Simpson A.C."/>
            <person name="Singh N.K."/>
            <person name="Rekha P.D."/>
            <person name="Raman K."/>
            <person name="Hugenholtz P."/>
            <person name="Venkateswaran K."/>
        </authorList>
    </citation>
    <scope>NUCLEOTIDE SEQUENCE [LARGE SCALE GENOMIC DNA]</scope>
    <source>
        <strain evidence="2 3">CC-YMP-6</strain>
    </source>
</reference>
<comment type="caution">
    <text evidence="2">The sequence shown here is derived from an EMBL/GenBank/DDBJ whole genome shotgun (WGS) entry which is preliminary data.</text>
</comment>
<dbReference type="RefSeq" id="WP_320378297.1">
    <property type="nucleotide sequence ID" value="NZ_JAWDIQ010000001.1"/>
</dbReference>
<dbReference type="Proteomes" id="UP001275315">
    <property type="component" value="Unassembled WGS sequence"/>
</dbReference>
<keyword evidence="1" id="KW-1133">Transmembrane helix</keyword>
<sequence>MKKRILIIGIILFIAFIILPPILAPIVHDNHSPKSALREAIYKNGHPYQSFFALIFKGDVDETYGQRYHVFWYDFDSPTGDTATICYTKEFEKGKYDVSCGTGP</sequence>
<gene>
    <name evidence="2" type="ORF">RWD45_01075</name>
</gene>
<evidence type="ECO:0000313" key="3">
    <source>
        <dbReference type="Proteomes" id="UP001275315"/>
    </source>
</evidence>
<name>A0ABU5CM87_9BACI</name>
<evidence type="ECO:0000256" key="1">
    <source>
        <dbReference type="SAM" id="Phobius"/>
    </source>
</evidence>
<evidence type="ECO:0008006" key="4">
    <source>
        <dbReference type="Google" id="ProtNLM"/>
    </source>
</evidence>
<feature type="transmembrane region" description="Helical" evidence="1">
    <location>
        <begin position="5"/>
        <end position="27"/>
    </location>
</feature>